<evidence type="ECO:0000256" key="1">
    <source>
        <dbReference type="SAM" id="Phobius"/>
    </source>
</evidence>
<accession>A0A5D0MIL5</accession>
<name>A0A5D0MIL5_9BACT</name>
<protein>
    <submittedName>
        <fullName evidence="2">Uncharacterized protein</fullName>
    </submittedName>
</protein>
<reference evidence="2" key="1">
    <citation type="submission" date="2019-08" db="EMBL/GenBank/DDBJ databases">
        <title>Genomic characterization of a novel candidate phylum (ARYD3) from a high temperature, high salinity tertiary oil reservoir in north central Oklahoma, USA.</title>
        <authorList>
            <person name="Youssef N.H."/>
            <person name="Yadav A."/>
            <person name="Elshahed M.S."/>
        </authorList>
    </citation>
    <scope>NUCLEOTIDE SEQUENCE [LARGE SCALE GENOMIC DNA]</scope>
    <source>
        <strain evidence="2">ARYD3</strain>
    </source>
</reference>
<dbReference type="AlphaFoldDB" id="A0A5D0MIL5"/>
<keyword evidence="1" id="KW-0812">Transmembrane</keyword>
<organism evidence="2 3">
    <name type="scientific">Candidatus Mcinerneyibacterium aminivorans</name>
    <dbReference type="NCBI Taxonomy" id="2703815"/>
    <lineage>
        <taxon>Bacteria</taxon>
        <taxon>Candidatus Macinerneyibacteriota</taxon>
        <taxon>Candidatus Mcinerneyibacteria</taxon>
        <taxon>Candidatus Mcinerneyibacteriales</taxon>
        <taxon>Candidatus Mcinerneyibacteriaceae</taxon>
        <taxon>Candidatus Mcinerneyibacterium</taxon>
    </lineage>
</organism>
<dbReference type="Proteomes" id="UP000324143">
    <property type="component" value="Unassembled WGS sequence"/>
</dbReference>
<comment type="caution">
    <text evidence="2">The sequence shown here is derived from an EMBL/GenBank/DDBJ whole genome shotgun (WGS) entry which is preliminary data.</text>
</comment>
<proteinExistence type="predicted"/>
<feature type="transmembrane region" description="Helical" evidence="1">
    <location>
        <begin position="130"/>
        <end position="151"/>
    </location>
</feature>
<keyword evidence="1" id="KW-1133">Transmembrane helix</keyword>
<gene>
    <name evidence="2" type="ORF">FXF47_03825</name>
</gene>
<keyword evidence="3" id="KW-1185">Reference proteome</keyword>
<feature type="transmembrane region" description="Helical" evidence="1">
    <location>
        <begin position="59"/>
        <end position="80"/>
    </location>
</feature>
<evidence type="ECO:0000313" key="2">
    <source>
        <dbReference type="EMBL" id="TYB31453.1"/>
    </source>
</evidence>
<sequence length="169" mass="20447">MGDIEKILKTVENKTQKEFILKERILKFFLILGIIIPVIFYFIFTVFDNISYELNHFFFRYLINIFAYLLLGIFEGKYEYNFWAKFRNLLRKKEMKKIYRNYIYIVGVFSWGLPIGITFIIIEWDLNAEVLFNFGVSILNLIIWTAGGYFYGHLYKSKIKNYIKNNYKL</sequence>
<evidence type="ECO:0000313" key="3">
    <source>
        <dbReference type="Proteomes" id="UP000324143"/>
    </source>
</evidence>
<feature type="transmembrane region" description="Helical" evidence="1">
    <location>
        <begin position="101"/>
        <end position="124"/>
    </location>
</feature>
<feature type="transmembrane region" description="Helical" evidence="1">
    <location>
        <begin position="25"/>
        <end position="47"/>
    </location>
</feature>
<dbReference type="EMBL" id="VSIX01000033">
    <property type="protein sequence ID" value="TYB31453.1"/>
    <property type="molecule type" value="Genomic_DNA"/>
</dbReference>
<keyword evidence="1" id="KW-0472">Membrane</keyword>